<evidence type="ECO:0000256" key="10">
    <source>
        <dbReference type="ARBA" id="ARBA00023180"/>
    </source>
</evidence>
<keyword evidence="6 12" id="KW-0106">Calcium</keyword>
<gene>
    <name evidence="14" type="ORF">PIB30_011783</name>
</gene>
<comment type="catalytic activity">
    <reaction evidence="1 12">
        <text>2 a phenolic donor + H2O2 = 2 a phenolic radical donor + 2 H2O</text>
        <dbReference type="Rhea" id="RHEA:56136"/>
        <dbReference type="ChEBI" id="CHEBI:15377"/>
        <dbReference type="ChEBI" id="CHEBI:16240"/>
        <dbReference type="ChEBI" id="CHEBI:139520"/>
        <dbReference type="ChEBI" id="CHEBI:139521"/>
        <dbReference type="EC" id="1.11.1.7"/>
    </reaction>
</comment>
<dbReference type="PANTHER" id="PTHR31388:SF270">
    <property type="entry name" value="PEROXIDASE 22-RELATED"/>
    <property type="match status" value="1"/>
</dbReference>
<evidence type="ECO:0000256" key="6">
    <source>
        <dbReference type="ARBA" id="ARBA00022837"/>
    </source>
</evidence>
<comment type="cofactor">
    <cofactor evidence="12">
        <name>Ca(2+)</name>
        <dbReference type="ChEBI" id="CHEBI:29108"/>
    </cofactor>
    <text evidence="12">Binds 2 calcium ions per subunit.</text>
</comment>
<keyword evidence="8 12" id="KW-0408">Iron</keyword>
<keyword evidence="7 12" id="KW-0560">Oxidoreductase</keyword>
<comment type="function">
    <text evidence="12">Removal of H(2)O(2), oxidation of toxic reductants, biosynthesis and degradation of lignin, suberization, auxin catabolism, response to environmental stresses such as wounding, pathogen attack and oxidative stress.</text>
</comment>
<keyword evidence="15" id="KW-1185">Reference proteome</keyword>
<sequence>MRHSFDPSFYNETCPNVHSIVTQVIVNASQSDPRIFASLLRLHFHDCFVLGCEASVLLTLNGTDSEQQAGPNINSIRGLDVVNQIKTAVENACPGVVSCADILALAAQISTTQSGGPSWNVSLGRRDGLNASQSLANSNLPAFNFDLTKLQSAFAAQGLNTTDLVVLAAQFRDRLYNFNGTGNPDPTLNTTYLGTLELICPNNTNDNNITNLDPTTPDNFDNNYYINLQNQEGLFQSDQVLFSTPNATDTVSVVNGFANDQNSFFQAFVNSMIKMGNIDVITGTQGEIRNQCNVVNNASSSVGIASVISQEQEQKSSHQENLVSSI</sequence>
<keyword evidence="3 12" id="KW-0575">Peroxidase</keyword>
<dbReference type="PRINTS" id="PR00458">
    <property type="entry name" value="PEROXIDASE"/>
</dbReference>
<evidence type="ECO:0000259" key="13">
    <source>
        <dbReference type="PROSITE" id="PS50873"/>
    </source>
</evidence>
<dbReference type="PRINTS" id="PR00461">
    <property type="entry name" value="PLPEROXIDASE"/>
</dbReference>
<proteinExistence type="inferred from homology"/>
<protein>
    <recommendedName>
        <fullName evidence="2 12">Peroxidase</fullName>
        <ecNumber evidence="2 12">1.11.1.7</ecNumber>
    </recommendedName>
</protein>
<name>A0ABU6R5R2_9FABA</name>
<keyword evidence="5 12" id="KW-0479">Metal-binding</keyword>
<evidence type="ECO:0000256" key="2">
    <source>
        <dbReference type="ARBA" id="ARBA00012313"/>
    </source>
</evidence>
<keyword evidence="9" id="KW-1015">Disulfide bond</keyword>
<dbReference type="PROSITE" id="PS50873">
    <property type="entry name" value="PEROXIDASE_4"/>
    <property type="match status" value="1"/>
</dbReference>
<feature type="domain" description="Plant heme peroxidase family profile" evidence="13">
    <location>
        <begin position="4"/>
        <end position="296"/>
    </location>
</feature>
<organism evidence="14 15">
    <name type="scientific">Stylosanthes scabra</name>
    <dbReference type="NCBI Taxonomy" id="79078"/>
    <lineage>
        <taxon>Eukaryota</taxon>
        <taxon>Viridiplantae</taxon>
        <taxon>Streptophyta</taxon>
        <taxon>Embryophyta</taxon>
        <taxon>Tracheophyta</taxon>
        <taxon>Spermatophyta</taxon>
        <taxon>Magnoliopsida</taxon>
        <taxon>eudicotyledons</taxon>
        <taxon>Gunneridae</taxon>
        <taxon>Pentapetalae</taxon>
        <taxon>rosids</taxon>
        <taxon>fabids</taxon>
        <taxon>Fabales</taxon>
        <taxon>Fabaceae</taxon>
        <taxon>Papilionoideae</taxon>
        <taxon>50 kb inversion clade</taxon>
        <taxon>dalbergioids sensu lato</taxon>
        <taxon>Dalbergieae</taxon>
        <taxon>Pterocarpus clade</taxon>
        <taxon>Stylosanthes</taxon>
    </lineage>
</organism>
<dbReference type="CDD" id="cd00693">
    <property type="entry name" value="secretory_peroxidase"/>
    <property type="match status" value="1"/>
</dbReference>
<dbReference type="InterPro" id="IPR010255">
    <property type="entry name" value="Haem_peroxidase_sf"/>
</dbReference>
<dbReference type="PANTHER" id="PTHR31388">
    <property type="entry name" value="PEROXIDASE 72-RELATED"/>
    <property type="match status" value="1"/>
</dbReference>
<dbReference type="InterPro" id="IPR002016">
    <property type="entry name" value="Haem_peroxidase"/>
</dbReference>
<comment type="similarity">
    <text evidence="12">Belongs to the peroxidase family. Classical plant (class III) peroxidase subfamily.</text>
</comment>
<dbReference type="Proteomes" id="UP001341840">
    <property type="component" value="Unassembled WGS sequence"/>
</dbReference>
<dbReference type="Pfam" id="PF00141">
    <property type="entry name" value="peroxidase"/>
    <property type="match status" value="1"/>
</dbReference>
<comment type="caution">
    <text evidence="14">The sequence shown here is derived from an EMBL/GenBank/DDBJ whole genome shotgun (WGS) entry which is preliminary data.</text>
</comment>
<evidence type="ECO:0000256" key="8">
    <source>
        <dbReference type="ARBA" id="ARBA00023004"/>
    </source>
</evidence>
<keyword evidence="11 12" id="KW-0376">Hydrogen peroxide</keyword>
<dbReference type="SUPFAM" id="SSF48113">
    <property type="entry name" value="Heme-dependent peroxidases"/>
    <property type="match status" value="1"/>
</dbReference>
<evidence type="ECO:0000256" key="1">
    <source>
        <dbReference type="ARBA" id="ARBA00000189"/>
    </source>
</evidence>
<accession>A0ABU6R5R2</accession>
<evidence type="ECO:0000256" key="12">
    <source>
        <dbReference type="RuleBase" id="RU362060"/>
    </source>
</evidence>
<keyword evidence="10" id="KW-0325">Glycoprotein</keyword>
<dbReference type="InterPro" id="IPR000823">
    <property type="entry name" value="Peroxidase_pln"/>
</dbReference>
<dbReference type="Gene3D" id="1.10.420.10">
    <property type="entry name" value="Peroxidase, domain 2"/>
    <property type="match status" value="1"/>
</dbReference>
<evidence type="ECO:0000256" key="11">
    <source>
        <dbReference type="ARBA" id="ARBA00023324"/>
    </source>
</evidence>
<evidence type="ECO:0000256" key="9">
    <source>
        <dbReference type="ARBA" id="ARBA00023157"/>
    </source>
</evidence>
<keyword evidence="4 12" id="KW-0349">Heme</keyword>
<evidence type="ECO:0000313" key="15">
    <source>
        <dbReference type="Proteomes" id="UP001341840"/>
    </source>
</evidence>
<keyword evidence="12" id="KW-0964">Secreted</keyword>
<evidence type="ECO:0000313" key="14">
    <source>
        <dbReference type="EMBL" id="MED6119418.1"/>
    </source>
</evidence>
<evidence type="ECO:0000256" key="4">
    <source>
        <dbReference type="ARBA" id="ARBA00022617"/>
    </source>
</evidence>
<reference evidence="14 15" key="1">
    <citation type="journal article" date="2023" name="Plants (Basel)">
        <title>Bridging the Gap: Combining Genomics and Transcriptomics Approaches to Understand Stylosanthes scabra, an Orphan Legume from the Brazilian Caatinga.</title>
        <authorList>
            <person name="Ferreira-Neto J.R.C."/>
            <person name="da Silva M.D."/>
            <person name="Binneck E."/>
            <person name="de Melo N.F."/>
            <person name="da Silva R.H."/>
            <person name="de Melo A.L.T.M."/>
            <person name="Pandolfi V."/>
            <person name="Bustamante F.O."/>
            <person name="Brasileiro-Vidal A.C."/>
            <person name="Benko-Iseppon A.M."/>
        </authorList>
    </citation>
    <scope>NUCLEOTIDE SEQUENCE [LARGE SCALE GENOMIC DNA]</scope>
    <source>
        <tissue evidence="14">Leaves</tissue>
    </source>
</reference>
<evidence type="ECO:0000256" key="3">
    <source>
        <dbReference type="ARBA" id="ARBA00022559"/>
    </source>
</evidence>
<comment type="cofactor">
    <cofactor evidence="12">
        <name>heme b</name>
        <dbReference type="ChEBI" id="CHEBI:60344"/>
    </cofactor>
    <text evidence="12">Binds 1 heme b (iron(II)-protoporphyrin IX) group per subunit.</text>
</comment>
<comment type="subcellular location">
    <subcellularLocation>
        <location evidence="12">Secreted</location>
    </subcellularLocation>
</comment>
<dbReference type="InterPro" id="IPR033905">
    <property type="entry name" value="Secretory_peroxidase"/>
</dbReference>
<evidence type="ECO:0000256" key="5">
    <source>
        <dbReference type="ARBA" id="ARBA00022723"/>
    </source>
</evidence>
<dbReference type="Gene3D" id="1.10.520.10">
    <property type="match status" value="1"/>
</dbReference>
<evidence type="ECO:0000256" key="7">
    <source>
        <dbReference type="ARBA" id="ARBA00023002"/>
    </source>
</evidence>
<dbReference type="EC" id="1.11.1.7" evidence="2 12"/>
<dbReference type="EMBL" id="JASCZI010030237">
    <property type="protein sequence ID" value="MED6119418.1"/>
    <property type="molecule type" value="Genomic_DNA"/>
</dbReference>